<organism evidence="2 3">
    <name type="scientific">Ectobacillus ponti</name>
    <dbReference type="NCBI Taxonomy" id="2961894"/>
    <lineage>
        <taxon>Bacteria</taxon>
        <taxon>Bacillati</taxon>
        <taxon>Bacillota</taxon>
        <taxon>Bacilli</taxon>
        <taxon>Bacillales</taxon>
        <taxon>Bacillaceae</taxon>
        <taxon>Ectobacillus</taxon>
    </lineage>
</organism>
<dbReference type="SUPFAM" id="SSF53335">
    <property type="entry name" value="S-adenosyl-L-methionine-dependent methyltransferases"/>
    <property type="match status" value="1"/>
</dbReference>
<name>A0AA41X1B9_9BACI</name>
<keyword evidence="1" id="KW-0175">Coiled coil</keyword>
<dbReference type="Pfam" id="PF04816">
    <property type="entry name" value="TrmK"/>
    <property type="match status" value="1"/>
</dbReference>
<sequence length="235" mass="25902">MNEVKLSKRLETVAGYITKGGVLADIGSDHAYLPCYAWQKGLIAGAIAGEVVEGPFQSAKSTVAEYGLGEHIAVRKGDGLAVMSPGEADVITICGMGGALIRDILERGKDKLAGVTRLVLQPNIGAHNIREWLIANGWELQAEEMMKEDGKIYEILVAERGDSEAPYRSRREHGILFGPFLLAEKSEVFAEKWRHELQNMKRIQQQLQQAADTEETLQKRQEVAAKIAMMEEVLA</sequence>
<dbReference type="GO" id="GO:0160105">
    <property type="term" value="F:tRNA (adenine(22)-N1)-methyltransferase activity"/>
    <property type="evidence" value="ECO:0007669"/>
    <property type="project" value="InterPro"/>
</dbReference>
<keyword evidence="3" id="KW-1185">Reference proteome</keyword>
<dbReference type="PANTHER" id="PTHR38451:SF1">
    <property type="entry name" value="TRNA (ADENINE(22)-N(1))-METHYLTRANSFERASE"/>
    <property type="match status" value="1"/>
</dbReference>
<dbReference type="RefSeq" id="WP_254756529.1">
    <property type="nucleotide sequence ID" value="NZ_JANCLT010000001.1"/>
</dbReference>
<comment type="caution">
    <text evidence="2">The sequence shown here is derived from an EMBL/GenBank/DDBJ whole genome shotgun (WGS) entry which is preliminary data.</text>
</comment>
<evidence type="ECO:0000313" key="2">
    <source>
        <dbReference type="EMBL" id="MCP8967154.1"/>
    </source>
</evidence>
<dbReference type="InterPro" id="IPR029063">
    <property type="entry name" value="SAM-dependent_MTases_sf"/>
</dbReference>
<dbReference type="AlphaFoldDB" id="A0AA41X1B9"/>
<feature type="coiled-coil region" evidence="1">
    <location>
        <begin position="190"/>
        <end position="220"/>
    </location>
</feature>
<proteinExistence type="predicted"/>
<dbReference type="Gene3D" id="3.40.50.150">
    <property type="entry name" value="Vaccinia Virus protein VP39"/>
    <property type="match status" value="1"/>
</dbReference>
<dbReference type="PIRSF" id="PIRSF018637">
    <property type="entry name" value="TrmK"/>
    <property type="match status" value="1"/>
</dbReference>
<dbReference type="PANTHER" id="PTHR38451">
    <property type="entry name" value="TRNA (ADENINE(22)-N(1))-METHYLTRANSFERASE"/>
    <property type="match status" value="1"/>
</dbReference>
<accession>A0AA41X1B9</accession>
<protein>
    <submittedName>
        <fullName evidence="2">tRNA (Adenine(22)-N(1))-methyltransferase TrmK</fullName>
    </submittedName>
</protein>
<evidence type="ECO:0000313" key="3">
    <source>
        <dbReference type="Proteomes" id="UP001156102"/>
    </source>
</evidence>
<reference evidence="2" key="1">
    <citation type="submission" date="2022-07" db="EMBL/GenBank/DDBJ databases">
        <authorList>
            <person name="Li W.-J."/>
            <person name="Deng Q.-Q."/>
        </authorList>
    </citation>
    <scope>NUCLEOTIDE SEQUENCE</scope>
    <source>
        <strain evidence="2">SYSU M60031</strain>
    </source>
</reference>
<evidence type="ECO:0000256" key="1">
    <source>
        <dbReference type="SAM" id="Coils"/>
    </source>
</evidence>
<dbReference type="InterPro" id="IPR006901">
    <property type="entry name" value="TrmK"/>
</dbReference>
<dbReference type="Gene3D" id="1.10.287.1890">
    <property type="match status" value="1"/>
</dbReference>
<gene>
    <name evidence="2" type="ORF">NK662_01205</name>
</gene>
<dbReference type="Proteomes" id="UP001156102">
    <property type="component" value="Unassembled WGS sequence"/>
</dbReference>
<dbReference type="EMBL" id="JANCLT010000001">
    <property type="protein sequence ID" value="MCP8967154.1"/>
    <property type="molecule type" value="Genomic_DNA"/>
</dbReference>